<organism evidence="1 2">
    <name type="scientific">Alteromonas australica</name>
    <dbReference type="NCBI Taxonomy" id="589873"/>
    <lineage>
        <taxon>Bacteria</taxon>
        <taxon>Pseudomonadati</taxon>
        <taxon>Pseudomonadota</taxon>
        <taxon>Gammaproteobacteria</taxon>
        <taxon>Alteromonadales</taxon>
        <taxon>Alteromonadaceae</taxon>
        <taxon>Alteromonas/Salinimonas group</taxon>
        <taxon>Alteromonas</taxon>
    </lineage>
</organism>
<accession>A0A350P9L3</accession>
<evidence type="ECO:0000313" key="1">
    <source>
        <dbReference type="EMBL" id="HAW77980.1"/>
    </source>
</evidence>
<dbReference type="Proteomes" id="UP000263517">
    <property type="component" value="Unassembled WGS sequence"/>
</dbReference>
<comment type="caution">
    <text evidence="1">The sequence shown here is derived from an EMBL/GenBank/DDBJ whole genome shotgun (WGS) entry which is preliminary data.</text>
</comment>
<dbReference type="EMBL" id="DNAN01000693">
    <property type="protein sequence ID" value="HAW77980.1"/>
    <property type="molecule type" value="Genomic_DNA"/>
</dbReference>
<evidence type="ECO:0000313" key="2">
    <source>
        <dbReference type="Proteomes" id="UP000263517"/>
    </source>
</evidence>
<reference evidence="1 2" key="1">
    <citation type="journal article" date="2018" name="Nat. Biotechnol.">
        <title>A standardized bacterial taxonomy based on genome phylogeny substantially revises the tree of life.</title>
        <authorList>
            <person name="Parks D.H."/>
            <person name="Chuvochina M."/>
            <person name="Waite D.W."/>
            <person name="Rinke C."/>
            <person name="Skarshewski A."/>
            <person name="Chaumeil P.A."/>
            <person name="Hugenholtz P."/>
        </authorList>
    </citation>
    <scope>NUCLEOTIDE SEQUENCE [LARGE SCALE GENOMIC DNA]</scope>
    <source>
        <strain evidence="1">UBA11978</strain>
    </source>
</reference>
<gene>
    <name evidence="1" type="ORF">DCW74_19870</name>
</gene>
<sequence>MSQIGVSFTPSAGSPVYSIVFDNFLDEGFPRNYQGEATFSQSANGATILDGPAYRQKYIWVISSLVPHATAISLDALFQAWDLDRSNGLPVACGVVDMTFGATVTTSAVFSTPPTYTYMGGDLTMVTFGLTEI</sequence>
<dbReference type="AlphaFoldDB" id="A0A350P9L3"/>
<protein>
    <submittedName>
        <fullName evidence="1">Uncharacterized protein</fullName>
    </submittedName>
</protein>
<proteinExistence type="predicted"/>
<name>A0A350P9L3_9ALTE</name>